<protein>
    <submittedName>
        <fullName evidence="7">Crp/Fnr family transcriptional regulator</fullName>
    </submittedName>
</protein>
<keyword evidence="3" id="KW-0010">Activator</keyword>
<evidence type="ECO:0000313" key="8">
    <source>
        <dbReference type="Proteomes" id="UP001601058"/>
    </source>
</evidence>
<evidence type="ECO:0000259" key="5">
    <source>
        <dbReference type="PROSITE" id="PS50042"/>
    </source>
</evidence>
<keyword evidence="1" id="KW-0805">Transcription regulation</keyword>
<dbReference type="SMART" id="SM00419">
    <property type="entry name" value="HTH_CRP"/>
    <property type="match status" value="1"/>
</dbReference>
<keyword evidence="2" id="KW-0238">DNA-binding</keyword>
<evidence type="ECO:0000256" key="3">
    <source>
        <dbReference type="ARBA" id="ARBA00023159"/>
    </source>
</evidence>
<dbReference type="SMART" id="SM00100">
    <property type="entry name" value="cNMP"/>
    <property type="match status" value="1"/>
</dbReference>
<dbReference type="Gene3D" id="2.60.120.10">
    <property type="entry name" value="Jelly Rolls"/>
    <property type="match status" value="1"/>
</dbReference>
<evidence type="ECO:0000256" key="1">
    <source>
        <dbReference type="ARBA" id="ARBA00023015"/>
    </source>
</evidence>
<dbReference type="InterPro" id="IPR014710">
    <property type="entry name" value="RmlC-like_jellyroll"/>
</dbReference>
<comment type="caution">
    <text evidence="7">The sequence shown here is derived from an EMBL/GenBank/DDBJ whole genome shotgun (WGS) entry which is preliminary data.</text>
</comment>
<dbReference type="PRINTS" id="PR00034">
    <property type="entry name" value="HTHCRP"/>
</dbReference>
<dbReference type="Gene3D" id="1.10.10.10">
    <property type="entry name" value="Winged helix-like DNA-binding domain superfamily/Winged helix DNA-binding domain"/>
    <property type="match status" value="1"/>
</dbReference>
<dbReference type="EMBL" id="JBIACJ010000007">
    <property type="protein sequence ID" value="MFE8697530.1"/>
    <property type="molecule type" value="Genomic_DNA"/>
</dbReference>
<dbReference type="Proteomes" id="UP001601058">
    <property type="component" value="Unassembled WGS sequence"/>
</dbReference>
<dbReference type="PANTHER" id="PTHR24567:SF28">
    <property type="entry name" value="LISTERIOLYSIN REGULATORY PROTEIN"/>
    <property type="match status" value="1"/>
</dbReference>
<evidence type="ECO:0000256" key="2">
    <source>
        <dbReference type="ARBA" id="ARBA00023125"/>
    </source>
</evidence>
<feature type="domain" description="Cyclic nucleotide-binding" evidence="5">
    <location>
        <begin position="21"/>
        <end position="141"/>
    </location>
</feature>
<evidence type="ECO:0000313" key="7">
    <source>
        <dbReference type="EMBL" id="MFE8697530.1"/>
    </source>
</evidence>
<dbReference type="CDD" id="cd00038">
    <property type="entry name" value="CAP_ED"/>
    <property type="match status" value="1"/>
</dbReference>
<gene>
    <name evidence="7" type="ORF">ACFYKT_14400</name>
</gene>
<organism evidence="7 8">
    <name type="scientific">Cytobacillus mangrovibacter</name>
    <dbReference type="NCBI Taxonomy" id="3299024"/>
    <lineage>
        <taxon>Bacteria</taxon>
        <taxon>Bacillati</taxon>
        <taxon>Bacillota</taxon>
        <taxon>Bacilli</taxon>
        <taxon>Bacillales</taxon>
        <taxon>Bacillaceae</taxon>
        <taxon>Cytobacillus</taxon>
    </lineage>
</organism>
<dbReference type="InterPro" id="IPR036390">
    <property type="entry name" value="WH_DNA-bd_sf"/>
</dbReference>
<dbReference type="PROSITE" id="PS51063">
    <property type="entry name" value="HTH_CRP_2"/>
    <property type="match status" value="1"/>
</dbReference>
<dbReference type="SUPFAM" id="SSF51206">
    <property type="entry name" value="cAMP-binding domain-like"/>
    <property type="match status" value="1"/>
</dbReference>
<name>A0ABW6K3K6_9BACI</name>
<dbReference type="SUPFAM" id="SSF46785">
    <property type="entry name" value="Winged helix' DNA-binding domain"/>
    <property type="match status" value="1"/>
</dbReference>
<sequence>MSSCGHAGQKGNQLCISAVPIFNHLKQEEMEEIVKTTRMEKFSRGEIIYEAGDASDYMYIIHRGRVKIYHLAESGKEQLIRMMEPGDFMGELSLFSKSTFDHYAETMENTEICIIRQQDLQAFLLKWPSISLKLLDEFSKRLLNVERLVSSLTSEDVEKRTASYLVELADKENTLQFTLPLSKKDLASYLGTTPESISRKLADFEEQGLLVQSGQKGIEILDLDGLRGI</sequence>
<evidence type="ECO:0000256" key="4">
    <source>
        <dbReference type="ARBA" id="ARBA00023163"/>
    </source>
</evidence>
<dbReference type="InterPro" id="IPR018490">
    <property type="entry name" value="cNMP-bd_dom_sf"/>
</dbReference>
<dbReference type="InterPro" id="IPR050397">
    <property type="entry name" value="Env_Response_Regulators"/>
</dbReference>
<dbReference type="InterPro" id="IPR036388">
    <property type="entry name" value="WH-like_DNA-bd_sf"/>
</dbReference>
<dbReference type="RefSeq" id="WP_389220886.1">
    <property type="nucleotide sequence ID" value="NZ_JBIACJ010000007.1"/>
</dbReference>
<evidence type="ECO:0000259" key="6">
    <source>
        <dbReference type="PROSITE" id="PS51063"/>
    </source>
</evidence>
<dbReference type="InterPro" id="IPR012318">
    <property type="entry name" value="HTH_CRP"/>
</dbReference>
<proteinExistence type="predicted"/>
<dbReference type="Pfam" id="PF13545">
    <property type="entry name" value="HTH_Crp_2"/>
    <property type="match status" value="1"/>
</dbReference>
<dbReference type="PROSITE" id="PS50042">
    <property type="entry name" value="CNMP_BINDING_3"/>
    <property type="match status" value="1"/>
</dbReference>
<dbReference type="CDD" id="cd00092">
    <property type="entry name" value="HTH_CRP"/>
    <property type="match status" value="1"/>
</dbReference>
<reference evidence="7 8" key="1">
    <citation type="submission" date="2024-08" db="EMBL/GenBank/DDBJ databases">
        <title>Two novel Cytobacillus novel species.</title>
        <authorList>
            <person name="Liu G."/>
        </authorList>
    </citation>
    <scope>NUCLEOTIDE SEQUENCE [LARGE SCALE GENOMIC DNA]</scope>
    <source>
        <strain evidence="7 8">FJAT-53684</strain>
    </source>
</reference>
<keyword evidence="4" id="KW-0804">Transcription</keyword>
<keyword evidence="8" id="KW-1185">Reference proteome</keyword>
<dbReference type="Pfam" id="PF00027">
    <property type="entry name" value="cNMP_binding"/>
    <property type="match status" value="1"/>
</dbReference>
<accession>A0ABW6K3K6</accession>
<feature type="domain" description="HTH crp-type" evidence="6">
    <location>
        <begin position="155"/>
        <end position="224"/>
    </location>
</feature>
<dbReference type="InterPro" id="IPR000595">
    <property type="entry name" value="cNMP-bd_dom"/>
</dbReference>
<dbReference type="PANTHER" id="PTHR24567">
    <property type="entry name" value="CRP FAMILY TRANSCRIPTIONAL REGULATORY PROTEIN"/>
    <property type="match status" value="1"/>
</dbReference>